<protein>
    <submittedName>
        <fullName evidence="1">Uncharacterized protein</fullName>
    </submittedName>
</protein>
<comment type="caution">
    <text evidence="1">The sequence shown here is derived from an EMBL/GenBank/DDBJ whole genome shotgun (WGS) entry which is preliminary data.</text>
</comment>
<evidence type="ECO:0000313" key="2">
    <source>
        <dbReference type="Proteomes" id="UP000652761"/>
    </source>
</evidence>
<sequence>SRLRTPPSHPDPDCAPFSSSVTWSPLPGASPSPPRAAVYSSPSPSTLLALGIRELIVRSCWKNRNIREEKRFPPADKASKRWIILR</sequence>
<dbReference type="Proteomes" id="UP000652761">
    <property type="component" value="Unassembled WGS sequence"/>
</dbReference>
<reference evidence="1" key="1">
    <citation type="submission" date="2017-07" db="EMBL/GenBank/DDBJ databases">
        <title>Taro Niue Genome Assembly and Annotation.</title>
        <authorList>
            <person name="Atibalentja N."/>
            <person name="Keating K."/>
            <person name="Fields C.J."/>
        </authorList>
    </citation>
    <scope>NUCLEOTIDE SEQUENCE</scope>
    <source>
        <strain evidence="1">Niue_2</strain>
        <tissue evidence="1">Leaf</tissue>
    </source>
</reference>
<name>A0A843W4C2_COLES</name>
<keyword evidence="2" id="KW-1185">Reference proteome</keyword>
<organism evidence="1 2">
    <name type="scientific">Colocasia esculenta</name>
    <name type="common">Wild taro</name>
    <name type="synonym">Arum esculentum</name>
    <dbReference type="NCBI Taxonomy" id="4460"/>
    <lineage>
        <taxon>Eukaryota</taxon>
        <taxon>Viridiplantae</taxon>
        <taxon>Streptophyta</taxon>
        <taxon>Embryophyta</taxon>
        <taxon>Tracheophyta</taxon>
        <taxon>Spermatophyta</taxon>
        <taxon>Magnoliopsida</taxon>
        <taxon>Liliopsida</taxon>
        <taxon>Araceae</taxon>
        <taxon>Aroideae</taxon>
        <taxon>Colocasieae</taxon>
        <taxon>Colocasia</taxon>
    </lineage>
</organism>
<evidence type="ECO:0000313" key="1">
    <source>
        <dbReference type="EMBL" id="MQM04702.1"/>
    </source>
</evidence>
<accession>A0A843W4C2</accession>
<dbReference type="AlphaFoldDB" id="A0A843W4C2"/>
<dbReference type="EMBL" id="NMUH01003268">
    <property type="protein sequence ID" value="MQM04702.1"/>
    <property type="molecule type" value="Genomic_DNA"/>
</dbReference>
<gene>
    <name evidence="1" type="ORF">Taro_037508</name>
</gene>
<feature type="non-terminal residue" evidence="1">
    <location>
        <position position="86"/>
    </location>
</feature>
<proteinExistence type="predicted"/>